<dbReference type="PANTHER" id="PTHR38926:SF72">
    <property type="entry name" value="IM:7136021-RELATED"/>
    <property type="match status" value="1"/>
</dbReference>
<evidence type="ECO:0008006" key="3">
    <source>
        <dbReference type="Google" id="ProtNLM"/>
    </source>
</evidence>
<name>A0AAD7BB84_9AGAR</name>
<protein>
    <recommendedName>
        <fullName evidence="3">F-box domain-containing protein</fullName>
    </recommendedName>
</protein>
<dbReference type="Gene3D" id="3.80.10.10">
    <property type="entry name" value="Ribonuclease Inhibitor"/>
    <property type="match status" value="1"/>
</dbReference>
<evidence type="ECO:0000313" key="1">
    <source>
        <dbReference type="EMBL" id="KAJ7616130.1"/>
    </source>
</evidence>
<dbReference type="PANTHER" id="PTHR38926">
    <property type="entry name" value="F-BOX DOMAIN CONTAINING PROTEIN, EXPRESSED"/>
    <property type="match status" value="1"/>
</dbReference>
<dbReference type="AlphaFoldDB" id="A0AAD7BB84"/>
<proteinExistence type="predicted"/>
<keyword evidence="2" id="KW-1185">Reference proteome</keyword>
<reference evidence="1" key="1">
    <citation type="submission" date="2023-03" db="EMBL/GenBank/DDBJ databases">
        <title>Massive genome expansion in bonnet fungi (Mycena s.s.) driven by repeated elements and novel gene families across ecological guilds.</title>
        <authorList>
            <consortium name="Lawrence Berkeley National Laboratory"/>
            <person name="Harder C.B."/>
            <person name="Miyauchi S."/>
            <person name="Viragh M."/>
            <person name="Kuo A."/>
            <person name="Thoen E."/>
            <person name="Andreopoulos B."/>
            <person name="Lu D."/>
            <person name="Skrede I."/>
            <person name="Drula E."/>
            <person name="Henrissat B."/>
            <person name="Morin E."/>
            <person name="Kohler A."/>
            <person name="Barry K."/>
            <person name="LaButti K."/>
            <person name="Morin E."/>
            <person name="Salamov A."/>
            <person name="Lipzen A."/>
            <person name="Mereny Z."/>
            <person name="Hegedus B."/>
            <person name="Baldrian P."/>
            <person name="Stursova M."/>
            <person name="Weitz H."/>
            <person name="Taylor A."/>
            <person name="Grigoriev I.V."/>
            <person name="Nagy L.G."/>
            <person name="Martin F."/>
            <person name="Kauserud H."/>
        </authorList>
    </citation>
    <scope>NUCLEOTIDE SEQUENCE</scope>
    <source>
        <strain evidence="1">9284</strain>
    </source>
</reference>
<comment type="caution">
    <text evidence="1">The sequence shown here is derived from an EMBL/GenBank/DDBJ whole genome shotgun (WGS) entry which is preliminary data.</text>
</comment>
<dbReference type="InterPro" id="IPR032675">
    <property type="entry name" value="LRR_dom_sf"/>
</dbReference>
<dbReference type="EMBL" id="JARKIF010000023">
    <property type="protein sequence ID" value="KAJ7616130.1"/>
    <property type="molecule type" value="Genomic_DNA"/>
</dbReference>
<organism evidence="1 2">
    <name type="scientific">Roridomyces roridus</name>
    <dbReference type="NCBI Taxonomy" id="1738132"/>
    <lineage>
        <taxon>Eukaryota</taxon>
        <taxon>Fungi</taxon>
        <taxon>Dikarya</taxon>
        <taxon>Basidiomycota</taxon>
        <taxon>Agaricomycotina</taxon>
        <taxon>Agaricomycetes</taxon>
        <taxon>Agaricomycetidae</taxon>
        <taxon>Agaricales</taxon>
        <taxon>Marasmiineae</taxon>
        <taxon>Mycenaceae</taxon>
        <taxon>Roridomyces</taxon>
    </lineage>
</organism>
<dbReference type="SUPFAM" id="SSF52047">
    <property type="entry name" value="RNI-like"/>
    <property type="match status" value="1"/>
</dbReference>
<accession>A0AAD7BB84</accession>
<sequence>MDFARLLSNNDVPSDADALAIHNRLQQLTYHHQLLDQERQVIEDAMAALALRLEATNMESSRVQQEQAALRGAISPIRRFPPEILAAVFLSSLAEARSASLYRSDDSRQPPNIFGQVCSRWRAVALATPQLWCAIDLRDLRQPLRSTHVTKFVQTSQPLLLSFNISISCKEYIGMPLAPIWHFCDRLESLTISSPRGYYQPLVGMAGVMFPSLRKLDITGAGDSSAPAAREFVGELDTFRTAPALATLRISGLPQLLDHTRFPLSQLTELRLEYRQASNSMRSNLSLCTRLEICSIICAESFRDRDAEVELPVHALPHLWSLTLNLPDMAWLLRPFSFPALRHRVRVDARWNDVQAFIHLYERSAFHLEKLTLSSNHDDVFKAQELLPFFCCIPLLKSLRLEECVRANRDLFTMLIEEVDTAAETCLLLPQLGNLEIWGESFDDVDVLAMVLESRRRQHGVAQLKRLAIPGDYVDELGATVDALSAPYICAFVKS</sequence>
<gene>
    <name evidence="1" type="ORF">FB45DRAFT_935332</name>
</gene>
<dbReference type="Proteomes" id="UP001221142">
    <property type="component" value="Unassembled WGS sequence"/>
</dbReference>
<evidence type="ECO:0000313" key="2">
    <source>
        <dbReference type="Proteomes" id="UP001221142"/>
    </source>
</evidence>